<dbReference type="RefSeq" id="WP_285740045.1">
    <property type="nucleotide sequence ID" value="NZ_BSSA01000035.1"/>
</dbReference>
<dbReference type="PROSITE" id="PS51725">
    <property type="entry name" value="ABM"/>
    <property type="match status" value="1"/>
</dbReference>
<dbReference type="Gene3D" id="3.30.70.100">
    <property type="match status" value="1"/>
</dbReference>
<gene>
    <name evidence="2" type="ORF">Kpho02_67520</name>
</gene>
<dbReference type="Pfam" id="PF03992">
    <property type="entry name" value="ABM"/>
    <property type="match status" value="1"/>
</dbReference>
<comment type="caution">
    <text evidence="2">The sequence shown here is derived from an EMBL/GenBank/DDBJ whole genome shotgun (WGS) entry which is preliminary data.</text>
</comment>
<evidence type="ECO:0000259" key="1">
    <source>
        <dbReference type="PROSITE" id="PS51725"/>
    </source>
</evidence>
<dbReference type="InterPro" id="IPR011008">
    <property type="entry name" value="Dimeric_a/b-barrel"/>
</dbReference>
<proteinExistence type="predicted"/>
<accession>A0A9W6QG77</accession>
<sequence>MVTVINKLTVIGEADEFERSISAITDFMKQQPGFVSHQLYRSRNNPEVYVETAQWTAPELHRAAMTADAFRKLVVGLGKVAKAEPDVFDTVAE</sequence>
<dbReference type="InterPro" id="IPR007138">
    <property type="entry name" value="ABM_dom"/>
</dbReference>
<organism evidence="2 3">
    <name type="scientific">Kitasatospora phosalacinea</name>
    <dbReference type="NCBI Taxonomy" id="2065"/>
    <lineage>
        <taxon>Bacteria</taxon>
        <taxon>Bacillati</taxon>
        <taxon>Actinomycetota</taxon>
        <taxon>Actinomycetes</taxon>
        <taxon>Kitasatosporales</taxon>
        <taxon>Streptomycetaceae</taxon>
        <taxon>Kitasatospora</taxon>
    </lineage>
</organism>
<feature type="domain" description="ABM" evidence="1">
    <location>
        <begin position="2"/>
        <end position="91"/>
    </location>
</feature>
<dbReference type="SUPFAM" id="SSF54909">
    <property type="entry name" value="Dimeric alpha+beta barrel"/>
    <property type="match status" value="1"/>
</dbReference>
<name>A0A9W6QG77_9ACTN</name>
<protein>
    <recommendedName>
        <fullName evidence="1">ABM domain-containing protein</fullName>
    </recommendedName>
</protein>
<reference evidence="2" key="1">
    <citation type="submission" date="2023-02" db="EMBL/GenBank/DDBJ databases">
        <title>Kitasatospora phosalacinea NBRC 14627.</title>
        <authorList>
            <person name="Ichikawa N."/>
            <person name="Sato H."/>
            <person name="Tonouchi N."/>
        </authorList>
    </citation>
    <scope>NUCLEOTIDE SEQUENCE</scope>
    <source>
        <strain evidence="2">NBRC 14627</strain>
    </source>
</reference>
<evidence type="ECO:0000313" key="3">
    <source>
        <dbReference type="Proteomes" id="UP001165041"/>
    </source>
</evidence>
<dbReference type="EMBL" id="BSSA01000035">
    <property type="protein sequence ID" value="GLW74454.1"/>
    <property type="molecule type" value="Genomic_DNA"/>
</dbReference>
<dbReference type="Proteomes" id="UP001165041">
    <property type="component" value="Unassembled WGS sequence"/>
</dbReference>
<dbReference type="AlphaFoldDB" id="A0A9W6QG77"/>
<evidence type="ECO:0000313" key="2">
    <source>
        <dbReference type="EMBL" id="GLW74454.1"/>
    </source>
</evidence>